<keyword evidence="1" id="KW-0812">Transmembrane</keyword>
<keyword evidence="1" id="KW-1133">Transmembrane helix</keyword>
<comment type="caution">
    <text evidence="2">The sequence shown here is derived from an EMBL/GenBank/DDBJ whole genome shotgun (WGS) entry which is preliminary data.</text>
</comment>
<feature type="transmembrane region" description="Helical" evidence="1">
    <location>
        <begin position="28"/>
        <end position="52"/>
    </location>
</feature>
<proteinExistence type="predicted"/>
<organism evidence="2 3">
    <name type="scientific">Ktedonospora formicarum</name>
    <dbReference type="NCBI Taxonomy" id="2778364"/>
    <lineage>
        <taxon>Bacteria</taxon>
        <taxon>Bacillati</taxon>
        <taxon>Chloroflexota</taxon>
        <taxon>Ktedonobacteria</taxon>
        <taxon>Ktedonobacterales</taxon>
        <taxon>Ktedonobacteraceae</taxon>
        <taxon>Ktedonospora</taxon>
    </lineage>
</organism>
<evidence type="ECO:0000313" key="2">
    <source>
        <dbReference type="EMBL" id="GHO50088.1"/>
    </source>
</evidence>
<dbReference type="Proteomes" id="UP000612362">
    <property type="component" value="Unassembled WGS sequence"/>
</dbReference>
<accession>A0A8J3ID70</accession>
<sequence>MRMETESSRETAATMRPSRRRHFQVSGLALRVFIALVLSWVLVMIFFGASAVSH</sequence>
<name>A0A8J3ID70_9CHLR</name>
<protein>
    <submittedName>
        <fullName evidence="2">Uncharacterized protein</fullName>
    </submittedName>
</protein>
<dbReference type="RefSeq" id="WP_220199154.1">
    <property type="nucleotide sequence ID" value="NZ_BNJF01000007.1"/>
</dbReference>
<evidence type="ECO:0000256" key="1">
    <source>
        <dbReference type="SAM" id="Phobius"/>
    </source>
</evidence>
<evidence type="ECO:0000313" key="3">
    <source>
        <dbReference type="Proteomes" id="UP000612362"/>
    </source>
</evidence>
<dbReference type="EMBL" id="BNJF01000007">
    <property type="protein sequence ID" value="GHO50088.1"/>
    <property type="molecule type" value="Genomic_DNA"/>
</dbReference>
<gene>
    <name evidence="2" type="ORF">KSX_82510</name>
</gene>
<reference evidence="2" key="1">
    <citation type="submission" date="2020-10" db="EMBL/GenBank/DDBJ databases">
        <title>Taxonomic study of unclassified bacteria belonging to the class Ktedonobacteria.</title>
        <authorList>
            <person name="Yabe S."/>
            <person name="Wang C.M."/>
            <person name="Zheng Y."/>
            <person name="Sakai Y."/>
            <person name="Cavaletti L."/>
            <person name="Monciardini P."/>
            <person name="Donadio S."/>
        </authorList>
    </citation>
    <scope>NUCLEOTIDE SEQUENCE</scope>
    <source>
        <strain evidence="2">SOSP1-1</strain>
    </source>
</reference>
<keyword evidence="1" id="KW-0472">Membrane</keyword>
<dbReference type="AlphaFoldDB" id="A0A8J3ID70"/>
<keyword evidence="3" id="KW-1185">Reference proteome</keyword>